<evidence type="ECO:0000256" key="3">
    <source>
        <dbReference type="ARBA" id="ARBA00022989"/>
    </source>
</evidence>
<keyword evidence="2 5" id="KW-0812">Transmembrane</keyword>
<keyword evidence="3 5" id="KW-1133">Transmembrane helix</keyword>
<feature type="transmembrane region" description="Helical" evidence="5">
    <location>
        <begin position="31"/>
        <end position="54"/>
    </location>
</feature>
<dbReference type="Gene3D" id="1.20.1250.20">
    <property type="entry name" value="MFS general substrate transporter like domains"/>
    <property type="match status" value="1"/>
</dbReference>
<keyword evidence="4 5" id="KW-0472">Membrane</keyword>
<evidence type="ECO:0000256" key="1">
    <source>
        <dbReference type="ARBA" id="ARBA00004141"/>
    </source>
</evidence>
<name>A0A1I7V4S4_9PELO</name>
<evidence type="ECO:0000259" key="6">
    <source>
        <dbReference type="PROSITE" id="PS50850"/>
    </source>
</evidence>
<sequence>MVSSPEEEASESLKTSKELHGLDDYIQMGRYVLLVCLAAELLILPQVSSMFYMMYAGAAPRVLSCDSTVFDSQLEGKEICFEIDRIGNCSHPNFRYQFKSINVEYNYFCDTSKSVKSSISVQMFGVLFGSIVFGQISDSFGRKIGSQVASIGMLVGWLIVVQSRTLMHFTVSRTIVGFFTGGSISIINVFIMENIPKKHRMWINMAITWSPNMPIYSFFAWIAGDWKSLAYINAFMCLPGILFFQCFIHESPRWLITKGKIAEANRVLQKQLRTSKQEHLIHEDFEDNLHLEYAKTVKQNTRKTKFSYYHLFVTPRLAVTTIVLAYSYWATSIINYGVLFNMEKLSGSIYWNSVYTGLMRYACNLSFGWADLKFKRIGRKFIHTSGLVIIVISLSIVVASYSLHMNHEMKDIIRYSILLASSMTSQIYIADGIVANELFPTPIRTIGYSFLQLWNRLGVVCSPFIFYLADYWLALPFCFMICFSLIDTFSFECLLPETKGKHLVEHMPPRDQWCFARGKAEEMTELDEEIKEELNPLEIVRI</sequence>
<feature type="transmembrane region" description="Helical" evidence="5">
    <location>
        <begin position="203"/>
        <end position="223"/>
    </location>
</feature>
<feature type="transmembrane region" description="Helical" evidence="5">
    <location>
        <begin position="229"/>
        <end position="248"/>
    </location>
</feature>
<dbReference type="InterPro" id="IPR005829">
    <property type="entry name" value="Sugar_transporter_CS"/>
</dbReference>
<comment type="subcellular location">
    <subcellularLocation>
        <location evidence="1">Membrane</location>
        <topology evidence="1">Multi-pass membrane protein</topology>
    </subcellularLocation>
</comment>
<reference evidence="8" key="1">
    <citation type="submission" date="2016-11" db="UniProtKB">
        <authorList>
            <consortium name="WormBaseParasite"/>
        </authorList>
    </citation>
    <scope>IDENTIFICATION</scope>
</reference>
<dbReference type="AlphaFoldDB" id="A0A1I7V4S4"/>
<dbReference type="PROSITE" id="PS50850">
    <property type="entry name" value="MFS"/>
    <property type="match status" value="1"/>
</dbReference>
<protein>
    <submittedName>
        <fullName evidence="8">MFS domain-containing protein</fullName>
    </submittedName>
</protein>
<dbReference type="STRING" id="1561998.A0A1I7V4S4"/>
<evidence type="ECO:0000256" key="2">
    <source>
        <dbReference type="ARBA" id="ARBA00022692"/>
    </source>
</evidence>
<dbReference type="GO" id="GO:0022857">
    <property type="term" value="F:transmembrane transporter activity"/>
    <property type="evidence" value="ECO:0007669"/>
    <property type="project" value="InterPro"/>
</dbReference>
<dbReference type="PANTHER" id="PTHR24064">
    <property type="entry name" value="SOLUTE CARRIER FAMILY 22 MEMBER"/>
    <property type="match status" value="1"/>
</dbReference>
<dbReference type="GO" id="GO:0016020">
    <property type="term" value="C:membrane"/>
    <property type="evidence" value="ECO:0007669"/>
    <property type="project" value="UniProtKB-SubCell"/>
</dbReference>
<proteinExistence type="predicted"/>
<keyword evidence="7" id="KW-1185">Reference proteome</keyword>
<feature type="transmembrane region" description="Helical" evidence="5">
    <location>
        <begin position="381"/>
        <end position="403"/>
    </location>
</feature>
<evidence type="ECO:0000313" key="7">
    <source>
        <dbReference type="Proteomes" id="UP000095282"/>
    </source>
</evidence>
<dbReference type="InterPro" id="IPR036259">
    <property type="entry name" value="MFS_trans_sf"/>
</dbReference>
<evidence type="ECO:0000256" key="5">
    <source>
        <dbReference type="SAM" id="Phobius"/>
    </source>
</evidence>
<dbReference type="Proteomes" id="UP000095282">
    <property type="component" value="Unplaced"/>
</dbReference>
<dbReference type="InterPro" id="IPR020846">
    <property type="entry name" value="MFS_dom"/>
</dbReference>
<evidence type="ECO:0000313" key="8">
    <source>
        <dbReference type="WBParaSite" id="Csp11.Scaffold75.g456.t1"/>
    </source>
</evidence>
<evidence type="ECO:0000256" key="4">
    <source>
        <dbReference type="ARBA" id="ARBA00023136"/>
    </source>
</evidence>
<feature type="transmembrane region" description="Helical" evidence="5">
    <location>
        <begin position="148"/>
        <end position="165"/>
    </location>
</feature>
<feature type="transmembrane region" description="Helical" evidence="5">
    <location>
        <begin position="171"/>
        <end position="191"/>
    </location>
</feature>
<dbReference type="PROSITE" id="PS00217">
    <property type="entry name" value="SUGAR_TRANSPORT_2"/>
    <property type="match status" value="1"/>
</dbReference>
<dbReference type="SUPFAM" id="SSF103473">
    <property type="entry name" value="MFS general substrate transporter"/>
    <property type="match status" value="1"/>
</dbReference>
<feature type="domain" description="Major facilitator superfamily (MFS) profile" evidence="6">
    <location>
        <begin position="52"/>
        <end position="499"/>
    </location>
</feature>
<accession>A0A1I7V4S4</accession>
<dbReference type="eggNOG" id="KOG0255">
    <property type="taxonomic scope" value="Eukaryota"/>
</dbReference>
<organism evidence="7 8">
    <name type="scientific">Caenorhabditis tropicalis</name>
    <dbReference type="NCBI Taxonomy" id="1561998"/>
    <lineage>
        <taxon>Eukaryota</taxon>
        <taxon>Metazoa</taxon>
        <taxon>Ecdysozoa</taxon>
        <taxon>Nematoda</taxon>
        <taxon>Chromadorea</taxon>
        <taxon>Rhabditida</taxon>
        <taxon>Rhabditina</taxon>
        <taxon>Rhabditomorpha</taxon>
        <taxon>Rhabditoidea</taxon>
        <taxon>Rhabditidae</taxon>
        <taxon>Peloderinae</taxon>
        <taxon>Caenorhabditis</taxon>
    </lineage>
</organism>
<dbReference type="Pfam" id="PF00083">
    <property type="entry name" value="Sugar_tr"/>
    <property type="match status" value="1"/>
</dbReference>
<feature type="transmembrane region" description="Helical" evidence="5">
    <location>
        <begin position="446"/>
        <end position="468"/>
    </location>
</feature>
<feature type="transmembrane region" description="Helical" evidence="5">
    <location>
        <begin position="308"/>
        <end position="329"/>
    </location>
</feature>
<dbReference type="InterPro" id="IPR005828">
    <property type="entry name" value="MFS_sugar_transport-like"/>
</dbReference>
<dbReference type="WBParaSite" id="Csp11.Scaffold75.g456.t1">
    <property type="protein sequence ID" value="Csp11.Scaffold75.g456.t1"/>
    <property type="gene ID" value="Csp11.Scaffold75.g456"/>
</dbReference>
<feature type="transmembrane region" description="Helical" evidence="5">
    <location>
        <begin position="119"/>
        <end position="136"/>
    </location>
</feature>